<evidence type="ECO:0000313" key="3">
    <source>
        <dbReference type="WBParaSite" id="PEQ_0001356201-mRNA-1"/>
    </source>
</evidence>
<name>A0A914S5F2_PAREQ</name>
<accession>A0A914S5F2</accession>
<evidence type="ECO:0000256" key="1">
    <source>
        <dbReference type="SAM" id="SignalP"/>
    </source>
</evidence>
<dbReference type="AlphaFoldDB" id="A0A914S5F2"/>
<feature type="chain" id="PRO_5037340485" evidence="1">
    <location>
        <begin position="17"/>
        <end position="84"/>
    </location>
</feature>
<keyword evidence="2" id="KW-1185">Reference proteome</keyword>
<evidence type="ECO:0000313" key="2">
    <source>
        <dbReference type="Proteomes" id="UP000887564"/>
    </source>
</evidence>
<dbReference type="Proteomes" id="UP000887564">
    <property type="component" value="Unplaced"/>
</dbReference>
<protein>
    <submittedName>
        <fullName evidence="3">Secreted protein</fullName>
    </submittedName>
</protein>
<reference evidence="3" key="1">
    <citation type="submission" date="2022-11" db="UniProtKB">
        <authorList>
            <consortium name="WormBaseParasite"/>
        </authorList>
    </citation>
    <scope>IDENTIFICATION</scope>
</reference>
<keyword evidence="1" id="KW-0732">Signal</keyword>
<sequence>MFGVLLGRARFLLVQAMCDVGDAGTAQVSVQRCEERTAALKSSHRVSQMGDPTDAIRRHKSESEEEKMTTPANCIFVLVVMLIV</sequence>
<organism evidence="2 3">
    <name type="scientific">Parascaris equorum</name>
    <name type="common">Equine roundworm</name>
    <dbReference type="NCBI Taxonomy" id="6256"/>
    <lineage>
        <taxon>Eukaryota</taxon>
        <taxon>Metazoa</taxon>
        <taxon>Ecdysozoa</taxon>
        <taxon>Nematoda</taxon>
        <taxon>Chromadorea</taxon>
        <taxon>Rhabditida</taxon>
        <taxon>Spirurina</taxon>
        <taxon>Ascaridomorpha</taxon>
        <taxon>Ascaridoidea</taxon>
        <taxon>Ascarididae</taxon>
        <taxon>Parascaris</taxon>
    </lineage>
</organism>
<dbReference type="WBParaSite" id="PEQ_0001356201-mRNA-1">
    <property type="protein sequence ID" value="PEQ_0001356201-mRNA-1"/>
    <property type="gene ID" value="PEQ_0001356201"/>
</dbReference>
<feature type="signal peptide" evidence="1">
    <location>
        <begin position="1"/>
        <end position="16"/>
    </location>
</feature>
<proteinExistence type="predicted"/>